<name>A0A0D0B0U3_9AGAM</name>
<keyword evidence="2" id="KW-1185">Reference proteome</keyword>
<dbReference type="AlphaFoldDB" id="A0A0D0B0U3"/>
<gene>
    <name evidence="1" type="ORF">CY34DRAFT_58669</name>
</gene>
<feature type="non-terminal residue" evidence="1">
    <location>
        <position position="154"/>
    </location>
</feature>
<dbReference type="Proteomes" id="UP000054485">
    <property type="component" value="Unassembled WGS sequence"/>
</dbReference>
<dbReference type="STRING" id="930992.A0A0D0B0U3"/>
<dbReference type="EMBL" id="KN835437">
    <property type="protein sequence ID" value="KIK37673.1"/>
    <property type="molecule type" value="Genomic_DNA"/>
</dbReference>
<reference evidence="2" key="2">
    <citation type="submission" date="2015-01" db="EMBL/GenBank/DDBJ databases">
        <title>Evolutionary Origins and Diversification of the Mycorrhizal Mutualists.</title>
        <authorList>
            <consortium name="DOE Joint Genome Institute"/>
            <consortium name="Mycorrhizal Genomics Consortium"/>
            <person name="Kohler A."/>
            <person name="Kuo A."/>
            <person name="Nagy L.G."/>
            <person name="Floudas D."/>
            <person name="Copeland A."/>
            <person name="Barry K.W."/>
            <person name="Cichocki N."/>
            <person name="Veneault-Fourrey C."/>
            <person name="LaButti K."/>
            <person name="Lindquist E.A."/>
            <person name="Lipzen A."/>
            <person name="Lundell T."/>
            <person name="Morin E."/>
            <person name="Murat C."/>
            <person name="Riley R."/>
            <person name="Ohm R."/>
            <person name="Sun H."/>
            <person name="Tunlid A."/>
            <person name="Henrissat B."/>
            <person name="Grigoriev I.V."/>
            <person name="Hibbett D.S."/>
            <person name="Martin F."/>
        </authorList>
    </citation>
    <scope>NUCLEOTIDE SEQUENCE [LARGE SCALE GENOMIC DNA]</scope>
    <source>
        <strain evidence="2">UH-Slu-Lm8-n1</strain>
    </source>
</reference>
<evidence type="ECO:0000313" key="1">
    <source>
        <dbReference type="EMBL" id="KIK37673.1"/>
    </source>
</evidence>
<protein>
    <submittedName>
        <fullName evidence="1">Uncharacterized protein</fullName>
    </submittedName>
</protein>
<reference evidence="1 2" key="1">
    <citation type="submission" date="2014-04" db="EMBL/GenBank/DDBJ databases">
        <authorList>
            <consortium name="DOE Joint Genome Institute"/>
            <person name="Kuo A."/>
            <person name="Ruytinx J."/>
            <person name="Rineau F."/>
            <person name="Colpaert J."/>
            <person name="Kohler A."/>
            <person name="Nagy L.G."/>
            <person name="Floudas D."/>
            <person name="Copeland A."/>
            <person name="Barry K.W."/>
            <person name="Cichocki N."/>
            <person name="Veneault-Fourrey C."/>
            <person name="LaButti K."/>
            <person name="Lindquist E.A."/>
            <person name="Lipzen A."/>
            <person name="Lundell T."/>
            <person name="Morin E."/>
            <person name="Murat C."/>
            <person name="Sun H."/>
            <person name="Tunlid A."/>
            <person name="Henrissat B."/>
            <person name="Grigoriev I.V."/>
            <person name="Hibbett D.S."/>
            <person name="Martin F."/>
            <person name="Nordberg H.P."/>
            <person name="Cantor M.N."/>
            <person name="Hua S.X."/>
        </authorList>
    </citation>
    <scope>NUCLEOTIDE SEQUENCE [LARGE SCALE GENOMIC DNA]</scope>
    <source>
        <strain evidence="1 2">UH-Slu-Lm8-n1</strain>
    </source>
</reference>
<organism evidence="1 2">
    <name type="scientific">Suillus luteus UH-Slu-Lm8-n1</name>
    <dbReference type="NCBI Taxonomy" id="930992"/>
    <lineage>
        <taxon>Eukaryota</taxon>
        <taxon>Fungi</taxon>
        <taxon>Dikarya</taxon>
        <taxon>Basidiomycota</taxon>
        <taxon>Agaricomycotina</taxon>
        <taxon>Agaricomycetes</taxon>
        <taxon>Agaricomycetidae</taxon>
        <taxon>Boletales</taxon>
        <taxon>Suillineae</taxon>
        <taxon>Suillaceae</taxon>
        <taxon>Suillus</taxon>
    </lineage>
</organism>
<dbReference type="OrthoDB" id="2205812at2759"/>
<feature type="non-terminal residue" evidence="1">
    <location>
        <position position="1"/>
    </location>
</feature>
<dbReference type="InParanoid" id="A0A0D0B0U3"/>
<accession>A0A0D0B0U3</accession>
<sequence>NINFATIKLAPHLKDQLPAWLHMGVPPRTYNNICDACLQNNHKVKSIKDLKTISNRLTNTTDHHKQSNCACKHCKHDRNIGCSNLNKCATIASKIITSLKPKFNPTVISPKDNLMLTHHRKEKNKRAHRQRTGDIIFNPMLTKNTTLGDCFRTF</sequence>
<evidence type="ECO:0000313" key="2">
    <source>
        <dbReference type="Proteomes" id="UP000054485"/>
    </source>
</evidence>
<dbReference type="HOGENOM" id="CLU_093362_1_0_1"/>
<proteinExistence type="predicted"/>